<comment type="caution">
    <text evidence="7">The sequence shown here is derived from an EMBL/GenBank/DDBJ whole genome shotgun (WGS) entry which is preliminary data.</text>
</comment>
<feature type="compositionally biased region" description="Basic and acidic residues" evidence="6">
    <location>
        <begin position="703"/>
        <end position="715"/>
    </location>
</feature>
<reference evidence="7 8" key="1">
    <citation type="submission" date="2021-06" db="EMBL/GenBank/DDBJ databases">
        <title>Caerostris extrusa draft genome.</title>
        <authorList>
            <person name="Kono N."/>
            <person name="Arakawa K."/>
        </authorList>
    </citation>
    <scope>NUCLEOTIDE SEQUENCE [LARGE SCALE GENOMIC DNA]</scope>
</reference>
<evidence type="ECO:0000256" key="4">
    <source>
        <dbReference type="ARBA" id="ARBA00023136"/>
    </source>
</evidence>
<feature type="compositionally biased region" description="Basic and acidic residues" evidence="6">
    <location>
        <begin position="756"/>
        <end position="781"/>
    </location>
</feature>
<keyword evidence="3" id="KW-0677">Repeat</keyword>
<evidence type="ECO:0000256" key="2">
    <source>
        <dbReference type="ARBA" id="ARBA00022553"/>
    </source>
</evidence>
<gene>
    <name evidence="7" type="primary">Syne1_1</name>
    <name evidence="7" type="ORF">CEXT_265751</name>
</gene>
<keyword evidence="8" id="KW-1185">Reference proteome</keyword>
<keyword evidence="2" id="KW-0597">Phosphoprotein</keyword>
<dbReference type="Gene3D" id="1.20.58.60">
    <property type="match status" value="3"/>
</dbReference>
<organism evidence="7 8">
    <name type="scientific">Caerostris extrusa</name>
    <name type="common">Bark spider</name>
    <name type="synonym">Caerostris bankana</name>
    <dbReference type="NCBI Taxonomy" id="172846"/>
    <lineage>
        <taxon>Eukaryota</taxon>
        <taxon>Metazoa</taxon>
        <taxon>Ecdysozoa</taxon>
        <taxon>Arthropoda</taxon>
        <taxon>Chelicerata</taxon>
        <taxon>Arachnida</taxon>
        <taxon>Araneae</taxon>
        <taxon>Araneomorphae</taxon>
        <taxon>Entelegynae</taxon>
        <taxon>Araneoidea</taxon>
        <taxon>Araneidae</taxon>
        <taxon>Caerostris</taxon>
    </lineage>
</organism>
<protein>
    <submittedName>
        <fullName evidence="7">Nesprin-1</fullName>
    </submittedName>
</protein>
<comment type="subcellular location">
    <subcellularLocation>
        <location evidence="1">Endomembrane system</location>
    </subcellularLocation>
</comment>
<dbReference type="Proteomes" id="UP001054945">
    <property type="component" value="Unassembled WGS sequence"/>
</dbReference>
<evidence type="ECO:0000256" key="6">
    <source>
        <dbReference type="SAM" id="MobiDB-lite"/>
    </source>
</evidence>
<dbReference type="AlphaFoldDB" id="A0AAV4P5V7"/>
<evidence type="ECO:0000256" key="3">
    <source>
        <dbReference type="ARBA" id="ARBA00022737"/>
    </source>
</evidence>
<evidence type="ECO:0000256" key="1">
    <source>
        <dbReference type="ARBA" id="ARBA00004308"/>
    </source>
</evidence>
<keyword evidence="4" id="KW-0472">Membrane</keyword>
<name>A0AAV4P5V7_CAEEX</name>
<keyword evidence="5" id="KW-0175">Coiled coil</keyword>
<feature type="coiled-coil region" evidence="5">
    <location>
        <begin position="71"/>
        <end position="126"/>
    </location>
</feature>
<accession>A0AAV4P5V7</accession>
<proteinExistence type="predicted"/>
<feature type="region of interest" description="Disordered" evidence="6">
    <location>
        <begin position="671"/>
        <end position="789"/>
    </location>
</feature>
<sequence>MLIPPTRLCDWLIVSSGYYVISIFETVFVCLIRRGLLDEVKQVVGDIGNLTSLSTGVLSYLNGLPNGSEAQKQIKNHLQDVRKRHQKLIAEIEKKLKQVQAENEAMKELDEEVTRIQETIHKIEERIKLIDCYIDDLDTVDQTMTEVREEVTTITETVKTITTKTKDSFKEKDYSIPDTITKTLSSLELLSEATTTILENKEREYKKARATRIEYTEALDAVVAWLQKAQEQLQDKSNLPEVALECINVLISEVVPVKSKLDSVRRNGLLIAESTKNAAEKQTIQNSITSLEDQMSKVESWLYEREVQLKEAVNALRQFLESQNFVQAWIKKVEAYLSQDTEILLLQDAKQKLSDLQGFSKESTAVQQHLKNMSKRLEKIGEVCSTGDLSDMLDNMEQDESSTDSRLQEQLSLLQEMVEEWEQCERKIKEVAAWVEKAKASLDSPHFKKRSLRDQLTTREKMMSDMSVQKTKVLMALEKLQVHLRSHMTGQHQILTRGQSVQEELETLHSQVEKQCETLQLCVVQEDQYLQDAQSLKHAVSQADHQLKLATSPSINVEEKEKLKELQQALKEQIQNYNNQISIVQGRIKIIHQTRSPDKDPFRAQIVPLPMSVFLPPPPKIYIPPESPHSPDTRRRPMSREMVTVNERHYSKSPSSPTDLGISYVAIASGHNSPVKTHGRRSPYPKSFTPTFSSTPTELIESTVKKETVLEKRYTEQSVPKSPRPPPRRSKDRETHEKHSVREEKTTTTTVTNKQKSKEIKTPIVEEIKEEESSKVDESKNVDGTSWASGLPFKAILC</sequence>
<evidence type="ECO:0000313" key="8">
    <source>
        <dbReference type="Proteomes" id="UP001054945"/>
    </source>
</evidence>
<feature type="coiled-coil region" evidence="5">
    <location>
        <begin position="556"/>
        <end position="587"/>
    </location>
</feature>
<evidence type="ECO:0000256" key="5">
    <source>
        <dbReference type="SAM" id="Coils"/>
    </source>
</evidence>
<feature type="compositionally biased region" description="Basic and acidic residues" evidence="6">
    <location>
        <begin position="729"/>
        <end position="746"/>
    </location>
</feature>
<dbReference type="SUPFAM" id="SSF46966">
    <property type="entry name" value="Spectrin repeat"/>
    <property type="match status" value="2"/>
</dbReference>
<dbReference type="EMBL" id="BPLR01021703">
    <property type="protein sequence ID" value="GIX92590.1"/>
    <property type="molecule type" value="Genomic_DNA"/>
</dbReference>
<dbReference type="PANTHER" id="PTHR14514">
    <property type="entry name" value="PKA ANCHORING PROTEIN"/>
    <property type="match status" value="1"/>
</dbReference>
<evidence type="ECO:0000313" key="7">
    <source>
        <dbReference type="EMBL" id="GIX92590.1"/>
    </source>
</evidence>
<feature type="compositionally biased region" description="Low complexity" evidence="6">
    <location>
        <begin position="684"/>
        <end position="697"/>
    </location>
</feature>
<dbReference type="PANTHER" id="PTHR14514:SF7">
    <property type="entry name" value="KASH DOMAIN-CONTAINING PROTEIN"/>
    <property type="match status" value="1"/>
</dbReference>